<reference evidence="1 2" key="1">
    <citation type="journal article" date="2021" name="Plant Biotechnol. J.">
        <title>Multi-omics assisted identification of the key and species-specific regulatory components of drought-tolerant mechanisms in Gossypium stocksii.</title>
        <authorList>
            <person name="Yu D."/>
            <person name="Ke L."/>
            <person name="Zhang D."/>
            <person name="Wu Y."/>
            <person name="Sun Y."/>
            <person name="Mei J."/>
            <person name="Sun J."/>
            <person name="Sun Y."/>
        </authorList>
    </citation>
    <scope>NUCLEOTIDE SEQUENCE [LARGE SCALE GENOMIC DNA]</scope>
    <source>
        <strain evidence="2">cv. E1</strain>
        <tissue evidence="1">Leaf</tissue>
    </source>
</reference>
<accession>A0A9D3U8R8</accession>
<comment type="caution">
    <text evidence="1">The sequence shown here is derived from an EMBL/GenBank/DDBJ whole genome shotgun (WGS) entry which is preliminary data.</text>
</comment>
<keyword evidence="2" id="KW-1185">Reference proteome</keyword>
<evidence type="ECO:0000313" key="2">
    <source>
        <dbReference type="Proteomes" id="UP000828251"/>
    </source>
</evidence>
<protein>
    <submittedName>
        <fullName evidence="1">Uncharacterized protein</fullName>
    </submittedName>
</protein>
<organism evidence="1 2">
    <name type="scientific">Gossypium stocksii</name>
    <dbReference type="NCBI Taxonomy" id="47602"/>
    <lineage>
        <taxon>Eukaryota</taxon>
        <taxon>Viridiplantae</taxon>
        <taxon>Streptophyta</taxon>
        <taxon>Embryophyta</taxon>
        <taxon>Tracheophyta</taxon>
        <taxon>Spermatophyta</taxon>
        <taxon>Magnoliopsida</taxon>
        <taxon>eudicotyledons</taxon>
        <taxon>Gunneridae</taxon>
        <taxon>Pentapetalae</taxon>
        <taxon>rosids</taxon>
        <taxon>malvids</taxon>
        <taxon>Malvales</taxon>
        <taxon>Malvaceae</taxon>
        <taxon>Malvoideae</taxon>
        <taxon>Gossypium</taxon>
    </lineage>
</organism>
<dbReference type="Proteomes" id="UP000828251">
    <property type="component" value="Unassembled WGS sequence"/>
</dbReference>
<evidence type="ECO:0000313" key="1">
    <source>
        <dbReference type="EMBL" id="KAH1032004.1"/>
    </source>
</evidence>
<dbReference type="EMBL" id="JAIQCV010000013">
    <property type="protein sequence ID" value="KAH1032004.1"/>
    <property type="molecule type" value="Genomic_DNA"/>
</dbReference>
<sequence length="87" mass="10251">MTIRVYVTYFVAIEDFDDMHKIDLWRRLKEDWPIFHKKYIEIWQCIMVSHICCQIQKGVSNVTVGGQDKGLSILGQEKMPIGDQHLL</sequence>
<name>A0A9D3U8R8_9ROSI</name>
<dbReference type="AlphaFoldDB" id="A0A9D3U8R8"/>
<proteinExistence type="predicted"/>
<gene>
    <name evidence="1" type="ORF">J1N35_044178</name>
</gene>